<dbReference type="VEuPathDB" id="FungiDB:AlmafMp24"/>
<dbReference type="CDD" id="cd00283">
    <property type="entry name" value="GIY-YIG_Cterm"/>
    <property type="match status" value="1"/>
</dbReference>
<dbReference type="Pfam" id="PF07460">
    <property type="entry name" value="NUMOD3"/>
    <property type="match status" value="1"/>
</dbReference>
<keyword evidence="5" id="KW-1133">Transmembrane helix</keyword>
<sequence>NPALHESEGEYIHQKFLDFFLFIFIFSLGFDESVLLLIIIPFTSGTHHTPCKIYHDLSDSGVLNLIEQENRNKAGIYGIINNKTNKIYIGSAVNLHKRLVEHLYSDKTNIRLQRSIGKDGLSSFSFIIFEYHDFNDSILEFIDFNDLLLESETFYIQSINPDFLYNFKLHATSSAGYKHTDEAKAKMSARMAGENHPMFGKSHTDEAKAKISDANIGENNPMFGKSHTDEAKAKISAKKSKIRVLILDTQSNTVDIFDNTVLASEFIDVHKGTISKNIKSGRLLYNRYLILKIFDVDVDIT</sequence>
<dbReference type="PROSITE" id="PS50164">
    <property type="entry name" value="GIY_YIG"/>
    <property type="match status" value="1"/>
</dbReference>
<keyword evidence="5" id="KW-0472">Membrane</keyword>
<keyword evidence="5" id="KW-0812">Transmembrane</keyword>
<dbReference type="SMART" id="SM00496">
    <property type="entry name" value="IENR2"/>
    <property type="match status" value="3"/>
</dbReference>
<geneLocation type="mitochondrion" evidence="7"/>
<dbReference type="InterPro" id="IPR003611">
    <property type="entry name" value="NUMOD3"/>
</dbReference>
<evidence type="ECO:0000256" key="1">
    <source>
        <dbReference type="ARBA" id="ARBA00010045"/>
    </source>
</evidence>
<dbReference type="Pfam" id="PF01541">
    <property type="entry name" value="GIY-YIG"/>
    <property type="match status" value="1"/>
</dbReference>
<evidence type="ECO:0000256" key="2">
    <source>
        <dbReference type="ARBA" id="ARBA00022722"/>
    </source>
</evidence>
<dbReference type="PIR" id="S63661">
    <property type="entry name" value="S63661"/>
</dbReference>
<dbReference type="InterPro" id="IPR000305">
    <property type="entry name" value="GIY-YIG_endonuc"/>
</dbReference>
<name>Q33762_ALLMA</name>
<keyword evidence="4" id="KW-0378">Hydrolase</keyword>
<comment type="similarity">
    <text evidence="1">To endonucleases of group I introns of fungi and phage.</text>
</comment>
<dbReference type="Gene3D" id="3.40.1440.10">
    <property type="entry name" value="GIY-YIG endonuclease"/>
    <property type="match status" value="1"/>
</dbReference>
<accession>Q33762</accession>
<dbReference type="SUPFAM" id="SSF64496">
    <property type="entry name" value="DNA-binding domain of intron-encoded endonucleases"/>
    <property type="match status" value="2"/>
</dbReference>
<evidence type="ECO:0000313" key="7">
    <source>
        <dbReference type="EMBL" id="AAC49244.1"/>
    </source>
</evidence>
<evidence type="ECO:0000256" key="5">
    <source>
        <dbReference type="SAM" id="Phobius"/>
    </source>
</evidence>
<dbReference type="InterPro" id="IPR006350">
    <property type="entry name" value="Intron_endoG1"/>
</dbReference>
<dbReference type="GO" id="GO:0016787">
    <property type="term" value="F:hydrolase activity"/>
    <property type="evidence" value="ECO:0007669"/>
    <property type="project" value="UniProtKB-KW"/>
</dbReference>
<organism evidence="7">
    <name type="scientific">Allomyces macrogynus</name>
    <dbReference type="NCBI Taxonomy" id="28583"/>
    <lineage>
        <taxon>Eukaryota</taxon>
        <taxon>Fungi</taxon>
        <taxon>Fungi incertae sedis</taxon>
        <taxon>Blastocladiomycota</taxon>
        <taxon>Blastocladiomycetes</taxon>
        <taxon>Blastocladiales</taxon>
        <taxon>Blastocladiaceae</taxon>
        <taxon>Allomyces</taxon>
    </lineage>
</organism>
<protein>
    <submittedName>
        <fullName evidence="7">Orf301 protein</fullName>
    </submittedName>
</protein>
<dbReference type="SMART" id="SM00465">
    <property type="entry name" value="GIYc"/>
    <property type="match status" value="1"/>
</dbReference>
<feature type="domain" description="GIY-YIG" evidence="6">
    <location>
        <begin position="72"/>
        <end position="165"/>
    </location>
</feature>
<evidence type="ECO:0000256" key="4">
    <source>
        <dbReference type="ARBA" id="ARBA00022801"/>
    </source>
</evidence>
<dbReference type="GeneID" id="801859"/>
<feature type="transmembrane region" description="Helical" evidence="5">
    <location>
        <begin position="19"/>
        <end position="42"/>
    </location>
</feature>
<keyword evidence="3" id="KW-0255">Endonuclease</keyword>
<dbReference type="RefSeq" id="NP_043743.1">
    <property type="nucleotide sequence ID" value="NC_001715.1"/>
</dbReference>
<dbReference type="CDD" id="cd10445">
    <property type="entry name" value="GIY-YIG_bI1_like"/>
    <property type="match status" value="1"/>
</dbReference>
<dbReference type="AlphaFoldDB" id="Q33762"/>
<evidence type="ECO:0000259" key="6">
    <source>
        <dbReference type="PROSITE" id="PS50164"/>
    </source>
</evidence>
<keyword evidence="7" id="KW-0496">Mitochondrion</keyword>
<proteinExistence type="predicted"/>
<dbReference type="NCBIfam" id="TIGR01453">
    <property type="entry name" value="grpIintron_endo"/>
    <property type="match status" value="1"/>
</dbReference>
<dbReference type="GO" id="GO:0003677">
    <property type="term" value="F:DNA binding"/>
    <property type="evidence" value="ECO:0007669"/>
    <property type="project" value="InterPro"/>
</dbReference>
<keyword evidence="2" id="KW-0540">Nuclease</keyword>
<reference evidence="7" key="1">
    <citation type="journal article" date="1996" name="J. Mol. Biol.">
        <title>The mitochondrial DNA of Allomyces macrogynus: the complete genomic sequence from an ancestral fungus.</title>
        <authorList>
            <person name="Paquin B."/>
            <person name="Lang B.F."/>
        </authorList>
    </citation>
    <scope>NUCLEOTIDE SEQUENCE</scope>
</reference>
<dbReference type="GO" id="GO:0004519">
    <property type="term" value="F:endonuclease activity"/>
    <property type="evidence" value="ECO:0007669"/>
    <property type="project" value="UniProtKB-KW"/>
</dbReference>
<dbReference type="SUPFAM" id="SSF82771">
    <property type="entry name" value="GIY-YIG endonuclease"/>
    <property type="match status" value="1"/>
</dbReference>
<dbReference type="EMBL" id="U41288">
    <property type="protein sequence ID" value="AAC49244.1"/>
    <property type="molecule type" value="Genomic_DNA"/>
</dbReference>
<dbReference type="InterPro" id="IPR003647">
    <property type="entry name" value="Intron_nuc_1_rpt"/>
</dbReference>
<evidence type="ECO:0000256" key="3">
    <source>
        <dbReference type="ARBA" id="ARBA00022759"/>
    </source>
</evidence>
<dbReference type="InterPro" id="IPR035901">
    <property type="entry name" value="GIY-YIG_endonuc_sf"/>
</dbReference>
<dbReference type="SMART" id="SM00497">
    <property type="entry name" value="IENR1"/>
    <property type="match status" value="1"/>
</dbReference>
<gene>
    <name evidence="7" type="primary">orf301</name>
</gene>